<dbReference type="Proteomes" id="UP000078437">
    <property type="component" value="Chromosome"/>
</dbReference>
<evidence type="ECO:0000313" key="1">
    <source>
        <dbReference type="EMBL" id="ANJ25693.1"/>
    </source>
</evidence>
<dbReference type="KEGG" id="agy:ATC03_01875"/>
<reference evidence="2" key="2">
    <citation type="submission" date="2016-01" db="EMBL/GenBank/DDBJ databases">
        <title>Complete genome sequence of Agromyces aureus AR33T and comparison with related organisms.</title>
        <authorList>
            <person name="Corretto E."/>
            <person name="Antonielli L."/>
            <person name="Sessitsch A."/>
            <person name="Brader G."/>
        </authorList>
    </citation>
    <scope>NUCLEOTIDE SEQUENCE [LARGE SCALE GENOMIC DNA]</scope>
    <source>
        <strain evidence="2">AR33</strain>
    </source>
</reference>
<keyword evidence="2" id="KW-1185">Reference proteome</keyword>
<dbReference type="AlphaFoldDB" id="A0A191WBW9"/>
<reference evidence="1 2" key="1">
    <citation type="journal article" date="2016" name="Int. J. Syst. Evol. Microbiol.">
        <title>Agromyces aureus sp. nov., isolated from the rhizosphere of Salix caprea L. grown in a heavy-metal-contaminated soil.</title>
        <authorList>
            <person name="Corretto E."/>
            <person name="Antonielli L."/>
            <person name="Sessitsch A."/>
            <person name="Compant S."/>
            <person name="Gorfer M."/>
            <person name="Kuffner M."/>
            <person name="Brader G."/>
        </authorList>
    </citation>
    <scope>NUCLEOTIDE SEQUENCE [LARGE SCALE GENOMIC DNA]</scope>
    <source>
        <strain evidence="1 2">AR33</strain>
    </source>
</reference>
<proteinExistence type="predicted"/>
<dbReference type="RefSeq" id="WP_067872443.1">
    <property type="nucleotide sequence ID" value="NZ_CP013979.1"/>
</dbReference>
<name>A0A191WBW9_9MICO</name>
<dbReference type="InterPro" id="IPR008727">
    <property type="entry name" value="PAAR_motif"/>
</dbReference>
<dbReference type="OrthoDB" id="197187at2"/>
<protein>
    <submittedName>
        <fullName evidence="1">Type VI secretion protein</fullName>
    </submittedName>
</protein>
<organism evidence="1 2">
    <name type="scientific">Agromyces aureus</name>
    <dbReference type="NCBI Taxonomy" id="453304"/>
    <lineage>
        <taxon>Bacteria</taxon>
        <taxon>Bacillati</taxon>
        <taxon>Actinomycetota</taxon>
        <taxon>Actinomycetes</taxon>
        <taxon>Micrococcales</taxon>
        <taxon>Microbacteriaceae</taxon>
        <taxon>Agromyces</taxon>
    </lineage>
</organism>
<dbReference type="EMBL" id="CP013979">
    <property type="protein sequence ID" value="ANJ25693.1"/>
    <property type="molecule type" value="Genomic_DNA"/>
</dbReference>
<evidence type="ECO:0000313" key="2">
    <source>
        <dbReference type="Proteomes" id="UP000078437"/>
    </source>
</evidence>
<dbReference type="Gene3D" id="2.60.200.60">
    <property type="match status" value="1"/>
</dbReference>
<dbReference type="STRING" id="453304.ATC03_01875"/>
<gene>
    <name evidence="1" type="ORF">ATC03_01875</name>
</gene>
<accession>A0A191WBW9</accession>
<sequence>MPTGPALRAGDTALCALSDGPKPHVGGPITPAAAVMTVLIANMPAAVANAMPGGIVCVSPAPNGIAQGSMTVLIGGFPAARVGDLSMHGQPIAPGPGAPTVIIGG</sequence>
<dbReference type="Pfam" id="PF05488">
    <property type="entry name" value="PAAR_motif"/>
    <property type="match status" value="1"/>
</dbReference>